<dbReference type="Proteomes" id="UP001057561">
    <property type="component" value="Chromosome"/>
</dbReference>
<organism evidence="2 3">
    <name type="scientific">Dolichospermum heterosporum TAC447</name>
    <dbReference type="NCBI Taxonomy" id="747523"/>
    <lineage>
        <taxon>Bacteria</taxon>
        <taxon>Bacillati</taxon>
        <taxon>Cyanobacteriota</taxon>
        <taxon>Cyanophyceae</taxon>
        <taxon>Nostocales</taxon>
        <taxon>Aphanizomenonaceae</taxon>
        <taxon>Dolichospermum</taxon>
        <taxon>Dolichospermum heterosporum</taxon>
    </lineage>
</organism>
<dbReference type="SUPFAM" id="SSF88723">
    <property type="entry name" value="PIN domain-like"/>
    <property type="match status" value="1"/>
</dbReference>
<keyword evidence="3" id="KW-1185">Reference proteome</keyword>
<protein>
    <submittedName>
        <fullName evidence="2">PIN domain-containing protein</fullName>
    </submittedName>
</protein>
<sequence>MHYQVIVDTGILLALIDRNDVHHTWVTEQLKEIAPPLLTCEAVISESWFLLQRVKREREILLQLLAQKQIIIQFDLDAELVTVMTLLSRYQSVPVSLADAELVRMSELYPSSLIFTLDSDFLVYRKNRDRPIPLLMPLLDT</sequence>
<gene>
    <name evidence="2" type="ORF">NG743_04435</name>
</gene>
<dbReference type="InterPro" id="IPR029060">
    <property type="entry name" value="PIN-like_dom_sf"/>
</dbReference>
<evidence type="ECO:0000313" key="3">
    <source>
        <dbReference type="Proteomes" id="UP001057561"/>
    </source>
</evidence>
<proteinExistence type="predicted"/>
<evidence type="ECO:0000313" key="2">
    <source>
        <dbReference type="EMBL" id="UUO16303.1"/>
    </source>
</evidence>
<dbReference type="EMBL" id="CP099464">
    <property type="protein sequence ID" value="UUO16303.1"/>
    <property type="molecule type" value="Genomic_DNA"/>
</dbReference>
<reference evidence="2" key="1">
    <citation type="submission" date="2022-06" db="EMBL/GenBank/DDBJ databases">
        <title>Nostosin G and Spiroidesin B from the Cyanobacterium Dolichospermum sp. NIES-1697.</title>
        <authorList>
            <person name="Phan C.-S."/>
            <person name="Mehjabin J.J."/>
            <person name="Anas A.R.J."/>
            <person name="Hayasaka M."/>
            <person name="Onoki R."/>
            <person name="Wang J."/>
            <person name="Umezawa T."/>
            <person name="Washio K."/>
            <person name="Morikawa M."/>
            <person name="Okino T."/>
        </authorList>
    </citation>
    <scope>NUCLEOTIDE SEQUENCE</scope>
    <source>
        <strain evidence="2">NIES-1697</strain>
    </source>
</reference>
<evidence type="ECO:0000259" key="1">
    <source>
        <dbReference type="Pfam" id="PF01850"/>
    </source>
</evidence>
<feature type="domain" description="PIN" evidence="1">
    <location>
        <begin position="5"/>
        <end position="124"/>
    </location>
</feature>
<dbReference type="InterPro" id="IPR002716">
    <property type="entry name" value="PIN_dom"/>
</dbReference>
<dbReference type="Gene3D" id="3.40.50.1010">
    <property type="entry name" value="5'-nuclease"/>
    <property type="match status" value="1"/>
</dbReference>
<dbReference type="Pfam" id="PF01850">
    <property type="entry name" value="PIN"/>
    <property type="match status" value="1"/>
</dbReference>
<name>A0ABY5M0F9_9CYAN</name>
<dbReference type="RefSeq" id="WP_027404681.1">
    <property type="nucleotide sequence ID" value="NZ_CP099464.1"/>
</dbReference>
<accession>A0ABY5M0F9</accession>